<feature type="chain" id="PRO_5011511850" description="DUF2125 domain-containing protein" evidence="2">
    <location>
        <begin position="22"/>
        <end position="551"/>
    </location>
</feature>
<dbReference type="RefSeq" id="WP_090520802.1">
    <property type="nucleotide sequence ID" value="NZ_FNAH01000001.1"/>
</dbReference>
<evidence type="ECO:0008006" key="5">
    <source>
        <dbReference type="Google" id="ProtNLM"/>
    </source>
</evidence>
<evidence type="ECO:0000313" key="3">
    <source>
        <dbReference type="EMBL" id="SDD47393.1"/>
    </source>
</evidence>
<evidence type="ECO:0000256" key="1">
    <source>
        <dbReference type="SAM" id="MobiDB-lite"/>
    </source>
</evidence>
<dbReference type="OrthoDB" id="7791409at2"/>
<dbReference type="Proteomes" id="UP000199344">
    <property type="component" value="Unassembled WGS sequence"/>
</dbReference>
<feature type="signal peptide" evidence="2">
    <location>
        <begin position="1"/>
        <end position="21"/>
    </location>
</feature>
<dbReference type="STRING" id="591205.SAMN05421538_101682"/>
<feature type="compositionally biased region" description="Acidic residues" evidence="1">
    <location>
        <begin position="123"/>
        <end position="137"/>
    </location>
</feature>
<dbReference type="InterPro" id="IPR018666">
    <property type="entry name" value="DUF2125"/>
</dbReference>
<feature type="region of interest" description="Disordered" evidence="1">
    <location>
        <begin position="105"/>
        <end position="161"/>
    </location>
</feature>
<evidence type="ECO:0000313" key="4">
    <source>
        <dbReference type="Proteomes" id="UP000199344"/>
    </source>
</evidence>
<dbReference type="EMBL" id="FNAH01000001">
    <property type="protein sequence ID" value="SDD47393.1"/>
    <property type="molecule type" value="Genomic_DNA"/>
</dbReference>
<evidence type="ECO:0000256" key="2">
    <source>
        <dbReference type="SAM" id="SignalP"/>
    </source>
</evidence>
<accession>A0A1G6V1L7</accession>
<protein>
    <recommendedName>
        <fullName evidence="5">DUF2125 domain-containing protein</fullName>
    </recommendedName>
</protein>
<gene>
    <name evidence="3" type="ORF">SAMN05421538_101682</name>
</gene>
<dbReference type="AlphaFoldDB" id="A0A1G6V1L7"/>
<reference evidence="3 4" key="1">
    <citation type="submission" date="2016-10" db="EMBL/GenBank/DDBJ databases">
        <authorList>
            <person name="de Groot N.N."/>
        </authorList>
    </citation>
    <scope>NUCLEOTIDE SEQUENCE [LARGE SCALE GENOMIC DNA]</scope>
    <source>
        <strain evidence="3 4">DSM 22220</strain>
    </source>
</reference>
<proteinExistence type="predicted"/>
<keyword evidence="4" id="KW-1185">Reference proteome</keyword>
<sequence length="551" mass="57875">MTTFRTATAIGIILAATPALAQVTPQSAWDQLSSYYETLGLEVETSSVDESGDTVTVNDLVLRQTSDDAELMLDFGQLTLSANGDDSVSIDLQDEASGEMIYDRSEDAASADDGAETDGSGSEADEMPEAESSDGVETDAASEAMSGSDGEEMADEPAAMPERITFTMRMPGETMTVREEGGDSVYDYTFPTFDVLLDGVEMTDGTSLSELGRLTFTDLVGTDRFANEGGTDVRQTGTVASMELAFDIAQQDGSAVGNVTVNGLGFESATRIPEGVALDAEFSDGDLEGVAISGEMTADALTAQMDFDGLNEEGEAVQTALGSDVDGLNLTFALDDERLSYGGGSGTSTVDMTLPNLPAPVGYSTESASFNLDMPMAADPEPQEFTVDYDVSGLTLTDSVWAMFDPQNALPRDPASLAVKLNGLATLDVGFMDSEAMSDPETAPGSFDELNIEEVSVSALGASVNASGQLESPEGGDLSTPVGTISGRIEGANALIDMLGEAGFIPQEQMMGVRMMLTMFAKPDPENEDVLTSEFEFRNGGEIYANGQRVK</sequence>
<organism evidence="3 4">
    <name type="scientific">Paracoccus isoporae</name>
    <dbReference type="NCBI Taxonomy" id="591205"/>
    <lineage>
        <taxon>Bacteria</taxon>
        <taxon>Pseudomonadati</taxon>
        <taxon>Pseudomonadota</taxon>
        <taxon>Alphaproteobacteria</taxon>
        <taxon>Rhodobacterales</taxon>
        <taxon>Paracoccaceae</taxon>
        <taxon>Paracoccus</taxon>
    </lineage>
</organism>
<name>A0A1G6V1L7_9RHOB</name>
<dbReference type="Pfam" id="PF09898">
    <property type="entry name" value="DUF2125"/>
    <property type="match status" value="1"/>
</dbReference>
<keyword evidence="2" id="KW-0732">Signal</keyword>